<evidence type="ECO:0000313" key="2">
    <source>
        <dbReference type="Proteomes" id="UP000178122"/>
    </source>
</evidence>
<evidence type="ECO:0000313" key="1">
    <source>
        <dbReference type="EMBL" id="OGY53377.1"/>
    </source>
</evidence>
<name>A0A1G1YPK4_9BACT</name>
<sequence>MTHSTNLNYLLFDKDETLGEFWNDTGIYPAVPQFLQQQQNNQQKIVIVTSAITTAAKQHLQPIDQYIHRYIGKEHYQNQKVSSRYIQIYIDSENNVRELEIDYQPRSQTLPQAEVRQLEQQRTEQRNLAWNETNKEKQTQYRNKMNEITEYLDQLLHKQTQQPFDPSTLYQNPYNKDLIGKDLHLVRHYLDPQHHQHLRNIMIGDLGDGMTMPQTDPYTPVIIINHQQREGNWQPVSNLIDILNHKSQLTPWQVFDEIYQQGTPETVQRDLLDNSPQQIKIARFNNQTYELDTANNGRRIVVKE</sequence>
<dbReference type="EMBL" id="MHIN01000048">
    <property type="protein sequence ID" value="OGY53377.1"/>
    <property type="molecule type" value="Genomic_DNA"/>
</dbReference>
<organism evidence="1 2">
    <name type="scientific">Candidatus Buchananbacteria bacterium RIFCSPLOWO2_01_FULL_40_23b</name>
    <dbReference type="NCBI Taxonomy" id="1797544"/>
    <lineage>
        <taxon>Bacteria</taxon>
        <taxon>Candidatus Buchananiibacteriota</taxon>
    </lineage>
</organism>
<dbReference type="AlphaFoldDB" id="A0A1G1YPK4"/>
<reference evidence="1 2" key="1">
    <citation type="journal article" date="2016" name="Nat. Commun.">
        <title>Thousands of microbial genomes shed light on interconnected biogeochemical processes in an aquifer system.</title>
        <authorList>
            <person name="Anantharaman K."/>
            <person name="Brown C.T."/>
            <person name="Hug L.A."/>
            <person name="Sharon I."/>
            <person name="Castelle C.J."/>
            <person name="Probst A.J."/>
            <person name="Thomas B.C."/>
            <person name="Singh A."/>
            <person name="Wilkins M.J."/>
            <person name="Karaoz U."/>
            <person name="Brodie E.L."/>
            <person name="Williams K.H."/>
            <person name="Hubbard S.S."/>
            <person name="Banfield J.F."/>
        </authorList>
    </citation>
    <scope>NUCLEOTIDE SEQUENCE [LARGE SCALE GENOMIC DNA]</scope>
</reference>
<gene>
    <name evidence="1" type="ORF">A2912_02015</name>
</gene>
<proteinExistence type="predicted"/>
<dbReference type="SUPFAM" id="SSF56784">
    <property type="entry name" value="HAD-like"/>
    <property type="match status" value="1"/>
</dbReference>
<accession>A0A1G1YPK4</accession>
<dbReference type="InterPro" id="IPR036412">
    <property type="entry name" value="HAD-like_sf"/>
</dbReference>
<dbReference type="Proteomes" id="UP000178122">
    <property type="component" value="Unassembled WGS sequence"/>
</dbReference>
<comment type="caution">
    <text evidence="1">The sequence shown here is derived from an EMBL/GenBank/DDBJ whole genome shotgun (WGS) entry which is preliminary data.</text>
</comment>
<protein>
    <submittedName>
        <fullName evidence="1">Uncharacterized protein</fullName>
    </submittedName>
</protein>